<evidence type="ECO:0000313" key="4">
    <source>
        <dbReference type="EMBL" id="ARK31663.1"/>
    </source>
</evidence>
<dbReference type="AlphaFoldDB" id="A0A1X9MHN8"/>
<feature type="signal peptide" evidence="3">
    <location>
        <begin position="1"/>
        <end position="21"/>
    </location>
</feature>
<evidence type="ECO:0008006" key="6">
    <source>
        <dbReference type="Google" id="ProtNLM"/>
    </source>
</evidence>
<evidence type="ECO:0000256" key="1">
    <source>
        <dbReference type="ARBA" id="ARBA00022729"/>
    </source>
</evidence>
<dbReference type="PROSITE" id="PS51257">
    <property type="entry name" value="PROKAR_LIPOPROTEIN"/>
    <property type="match status" value="1"/>
</dbReference>
<name>A0A1X9MHN8_9BACI</name>
<feature type="region of interest" description="Disordered" evidence="2">
    <location>
        <begin position="23"/>
        <end position="44"/>
    </location>
</feature>
<dbReference type="RefSeq" id="WP_066153313.1">
    <property type="nucleotide sequence ID" value="NZ_CP020814.1"/>
</dbReference>
<sequence length="215" mass="24226" precursor="true">MKRLLFFLSIIFLLTSCQGNVAPNTETDIPSTETGEDEGESSPSAFATSLNLYNPLTDYDMYHEGTGLGEGMNFLFQSEEFVLAQGHQGQAVSFYRILQINEEAGTIVITHEFMEATEEFEAIQKAIDEGDDLQSLLEQYKQLEPNKEQLYFTATEVAEEITLQTGEELTVLPVHIKDTVYYFAEERGLVRIKYTGDSVIELFGEEQIAEANPHQ</sequence>
<dbReference type="Proteomes" id="UP000193006">
    <property type="component" value="Chromosome"/>
</dbReference>
<proteinExistence type="predicted"/>
<keyword evidence="1 3" id="KW-0732">Signal</keyword>
<gene>
    <name evidence="4" type="ORF">BkAM31D_18445</name>
</gene>
<organism evidence="4 5">
    <name type="scientific">Halalkalibacter krulwichiae</name>
    <dbReference type="NCBI Taxonomy" id="199441"/>
    <lineage>
        <taxon>Bacteria</taxon>
        <taxon>Bacillati</taxon>
        <taxon>Bacillota</taxon>
        <taxon>Bacilli</taxon>
        <taxon>Bacillales</taxon>
        <taxon>Bacillaceae</taxon>
        <taxon>Halalkalibacter</taxon>
    </lineage>
</organism>
<evidence type="ECO:0000256" key="3">
    <source>
        <dbReference type="SAM" id="SignalP"/>
    </source>
</evidence>
<evidence type="ECO:0000313" key="5">
    <source>
        <dbReference type="Proteomes" id="UP000193006"/>
    </source>
</evidence>
<dbReference type="KEGG" id="bkw:BkAM31D_18445"/>
<keyword evidence="5" id="KW-1185">Reference proteome</keyword>
<dbReference type="EMBL" id="CP020814">
    <property type="protein sequence ID" value="ARK31663.1"/>
    <property type="molecule type" value="Genomic_DNA"/>
</dbReference>
<dbReference type="Pfam" id="PF08139">
    <property type="entry name" value="LPAM_1"/>
    <property type="match status" value="1"/>
</dbReference>
<feature type="chain" id="PRO_5038610915" description="DUF3298 domain-containing protein" evidence="3">
    <location>
        <begin position="22"/>
        <end position="215"/>
    </location>
</feature>
<accession>A0A1X9MHN8</accession>
<dbReference type="InterPro" id="IPR012640">
    <property type="entry name" value="Membr_lipoprot_lipid_attach_CS"/>
</dbReference>
<protein>
    <recommendedName>
        <fullName evidence="6">DUF3298 domain-containing protein</fullName>
    </recommendedName>
</protein>
<evidence type="ECO:0000256" key="2">
    <source>
        <dbReference type="SAM" id="MobiDB-lite"/>
    </source>
</evidence>
<reference evidence="4 5" key="1">
    <citation type="submission" date="2017-04" db="EMBL/GenBank/DDBJ databases">
        <title>Bacillus krulwichiae AM31D Genome sequencing and assembly.</title>
        <authorList>
            <person name="Krulwich T.A."/>
            <person name="Anastor L."/>
            <person name="Ehrlich R."/>
            <person name="Ehrlich G.D."/>
            <person name="Janto B."/>
        </authorList>
    </citation>
    <scope>NUCLEOTIDE SEQUENCE [LARGE SCALE GENOMIC DNA]</scope>
    <source>
        <strain evidence="4 5">AM31D</strain>
    </source>
</reference>